<organism evidence="1 2">
    <name type="scientific">Melia azedarach</name>
    <name type="common">Chinaberry tree</name>
    <dbReference type="NCBI Taxonomy" id="155640"/>
    <lineage>
        <taxon>Eukaryota</taxon>
        <taxon>Viridiplantae</taxon>
        <taxon>Streptophyta</taxon>
        <taxon>Embryophyta</taxon>
        <taxon>Tracheophyta</taxon>
        <taxon>Spermatophyta</taxon>
        <taxon>Magnoliopsida</taxon>
        <taxon>eudicotyledons</taxon>
        <taxon>Gunneridae</taxon>
        <taxon>Pentapetalae</taxon>
        <taxon>rosids</taxon>
        <taxon>malvids</taxon>
        <taxon>Sapindales</taxon>
        <taxon>Meliaceae</taxon>
        <taxon>Melia</taxon>
    </lineage>
</organism>
<sequence>MPVPGPGGGRPPPPPNLDADFPPLPSMQRDSAASSRPPKSFVDAVSDAGGTRPSITRKPTSLHRGEPAVLFTKEEIQTMATPFKLSLVGKFSSFRPSMPDIRKFFPSLGLRGACHVSLLDSRHILIRLQLEEDYTRIWLRQTWRIDGATMRVFKWSTTFRCSEESPIVPVWISLPCLPVHIMYCRDALFSVAAAIGKPLRVDHATASLNRPSVARVLVEYDISQPLLPRLWIGEGDDGFWQDIIFERVPPYCGACRHLGHSRDECYLTRPELRAAKPKQTETSQTQEKKRKTPTQERVSQQMGCNRPRYIIRADRREQTDTHTTTGDTTRATVETQVTPVQQATQDTRQDAVGGQDDSITEPIVITTETAQDAVIPETEDTVHEQQAVPEQTQETPQEAAATESALIVSEDTTDETPLAVVFPESVETEVEPTAEPPHETITAETPIIVLETTQETPIVVPERVETEVEVRAEPPQQESTETSVALSETTREIPQTGPVTERTQDPTPIRRRRPAQAVIDSIWRRNLRESFVPGYYTDDSITEETGVEHDRDCPLNTEDTHIPDQSTSRVGTSLRVQDYEHSDDDMIHDHYGYPDDFSVATSSQPTRRSFRIRTRRRR</sequence>
<keyword evidence="2" id="KW-1185">Reference proteome</keyword>
<accession>A0ACC1Y6E5</accession>
<reference evidence="1 2" key="1">
    <citation type="journal article" date="2023" name="Science">
        <title>Complex scaffold remodeling in plant triterpene biosynthesis.</title>
        <authorList>
            <person name="De La Pena R."/>
            <person name="Hodgson H."/>
            <person name="Liu J.C."/>
            <person name="Stephenson M.J."/>
            <person name="Martin A.C."/>
            <person name="Owen C."/>
            <person name="Harkess A."/>
            <person name="Leebens-Mack J."/>
            <person name="Jimenez L.E."/>
            <person name="Osbourn A."/>
            <person name="Sattely E.S."/>
        </authorList>
    </citation>
    <scope>NUCLEOTIDE SEQUENCE [LARGE SCALE GENOMIC DNA]</scope>
    <source>
        <strain evidence="2">cv. JPN11</strain>
        <tissue evidence="1">Leaf</tissue>
    </source>
</reference>
<evidence type="ECO:0000313" key="2">
    <source>
        <dbReference type="Proteomes" id="UP001164539"/>
    </source>
</evidence>
<dbReference type="Proteomes" id="UP001164539">
    <property type="component" value="Chromosome 4"/>
</dbReference>
<proteinExistence type="predicted"/>
<dbReference type="EMBL" id="CM051397">
    <property type="protein sequence ID" value="KAJ4719301.1"/>
    <property type="molecule type" value="Genomic_DNA"/>
</dbReference>
<comment type="caution">
    <text evidence="1">The sequence shown here is derived from an EMBL/GenBank/DDBJ whole genome shotgun (WGS) entry which is preliminary data.</text>
</comment>
<name>A0ACC1Y6E5_MELAZ</name>
<protein>
    <submittedName>
        <fullName evidence="1">DUF4283 domain-containing protein</fullName>
    </submittedName>
</protein>
<gene>
    <name evidence="1" type="ORF">OWV82_007301</name>
</gene>
<evidence type="ECO:0000313" key="1">
    <source>
        <dbReference type="EMBL" id="KAJ4719301.1"/>
    </source>
</evidence>